<accession>A0A381Q2F2</accession>
<protein>
    <recommendedName>
        <fullName evidence="3">HemY N-terminal domain-containing protein</fullName>
    </recommendedName>
</protein>
<sequence length="423" mass="48925">MKRLLLIAITLLLLGSMGYFATQNSHNVSLNLFGNFSIQLSVWMVIVGSFVAGWAVTELWQFISHPQRFVQSFLGKFSQYRDNKKLQLTQNFENASLLRDPKQVRKNFNKLDNDKTPLSIRMQYFEQLRYENSAEELLLKYADLRAKYQGNLQVLLPYLKLSVELSEWEQVERLSHEILRITPGHPDALEGLRQFYIARQDWVACIEQERDLLKKYSGSLMTKDLELEHEEHLQKALRQDPKCLKNWSFRYLPQKRDRKNDKPHEAVGEAAQFQKSGMFLDAGRVLKDAYESTASPELLGTLENVYQESGADEQILEMIGGFHNSRQRSIPASLIFAKLLYQNERIDDASKILSEVNLPASTTKFQLTKLGTKEKGQQMTEEWSDLYHALRFLIAVRQNRSEDALQEAKPLLREAKLMGMISG</sequence>
<organism evidence="2">
    <name type="scientific">marine metagenome</name>
    <dbReference type="NCBI Taxonomy" id="408172"/>
    <lineage>
        <taxon>unclassified sequences</taxon>
        <taxon>metagenomes</taxon>
        <taxon>ecological metagenomes</taxon>
    </lineage>
</organism>
<proteinExistence type="predicted"/>
<name>A0A381Q2F2_9ZZZZ</name>
<dbReference type="InterPro" id="IPR011990">
    <property type="entry name" value="TPR-like_helical_dom_sf"/>
</dbReference>
<keyword evidence="1" id="KW-0472">Membrane</keyword>
<dbReference type="Gene3D" id="1.25.40.10">
    <property type="entry name" value="Tetratricopeptide repeat domain"/>
    <property type="match status" value="1"/>
</dbReference>
<reference evidence="2" key="1">
    <citation type="submission" date="2018-05" db="EMBL/GenBank/DDBJ databases">
        <authorList>
            <person name="Lanie J.A."/>
            <person name="Ng W.-L."/>
            <person name="Kazmierczak K.M."/>
            <person name="Andrzejewski T.M."/>
            <person name="Davidsen T.M."/>
            <person name="Wayne K.J."/>
            <person name="Tettelin H."/>
            <person name="Glass J.I."/>
            <person name="Rusch D."/>
            <person name="Podicherti R."/>
            <person name="Tsui H.-C.T."/>
            <person name="Winkler M.E."/>
        </authorList>
    </citation>
    <scope>NUCLEOTIDE SEQUENCE</scope>
</reference>
<dbReference type="AlphaFoldDB" id="A0A381Q2F2"/>
<feature type="transmembrane region" description="Helical" evidence="1">
    <location>
        <begin position="42"/>
        <end position="63"/>
    </location>
</feature>
<keyword evidence="1" id="KW-1133">Transmembrane helix</keyword>
<keyword evidence="1" id="KW-0812">Transmembrane</keyword>
<evidence type="ECO:0008006" key="3">
    <source>
        <dbReference type="Google" id="ProtNLM"/>
    </source>
</evidence>
<dbReference type="EMBL" id="UINC01001167">
    <property type="protein sequence ID" value="SUZ73084.1"/>
    <property type="molecule type" value="Genomic_DNA"/>
</dbReference>
<evidence type="ECO:0000256" key="1">
    <source>
        <dbReference type="SAM" id="Phobius"/>
    </source>
</evidence>
<evidence type="ECO:0000313" key="2">
    <source>
        <dbReference type="EMBL" id="SUZ73084.1"/>
    </source>
</evidence>
<gene>
    <name evidence="2" type="ORF">METZ01_LOCUS25938</name>
</gene>